<evidence type="ECO:0000256" key="2">
    <source>
        <dbReference type="SAM" id="Phobius"/>
    </source>
</evidence>
<feature type="transmembrane region" description="Helical" evidence="2">
    <location>
        <begin position="110"/>
        <end position="130"/>
    </location>
</feature>
<feature type="transmembrane region" description="Helical" evidence="2">
    <location>
        <begin position="137"/>
        <end position="157"/>
    </location>
</feature>
<keyword evidence="4" id="KW-1185">Reference proteome</keyword>
<protein>
    <recommendedName>
        <fullName evidence="5">DUF2567 domain-containing protein</fullName>
    </recommendedName>
</protein>
<evidence type="ECO:0000313" key="3">
    <source>
        <dbReference type="EMBL" id="MCY1138702.1"/>
    </source>
</evidence>
<sequence>MNASQEPAPPGERPAFDYEAPPQGYELAHPSGPARTFFGRPFDLRGSSHRPWKRTVVVAVSCLVVILVLGAPLGLLWRWLAPSVPVIDAGQAGVVVNDPSPEEYIAADGWFTLLGLGFGLLVAILAWLLLRRDRGPFLLLSVVLGTLGAGWLVAPWVGELAGRSDYRHWIETAQQGQTYAAPPEVHSLGPMLVPAFAAAIVLTLMAGWSNDPDLDQPGAKPGYGPNNEYAEGAPPAGDHHAYQPGDPNAYQPGDPNAYRPGDPGAYQPGEPRG</sequence>
<dbReference type="EMBL" id="JAPNTZ010000004">
    <property type="protein sequence ID" value="MCY1138702.1"/>
    <property type="molecule type" value="Genomic_DNA"/>
</dbReference>
<organism evidence="3 4">
    <name type="scientific">Paractinoplanes pyxinae</name>
    <dbReference type="NCBI Taxonomy" id="2997416"/>
    <lineage>
        <taxon>Bacteria</taxon>
        <taxon>Bacillati</taxon>
        <taxon>Actinomycetota</taxon>
        <taxon>Actinomycetes</taxon>
        <taxon>Micromonosporales</taxon>
        <taxon>Micromonosporaceae</taxon>
        <taxon>Paractinoplanes</taxon>
    </lineage>
</organism>
<keyword evidence="2" id="KW-1133">Transmembrane helix</keyword>
<keyword evidence="2" id="KW-0472">Membrane</keyword>
<dbReference type="Proteomes" id="UP001151002">
    <property type="component" value="Unassembled WGS sequence"/>
</dbReference>
<reference evidence="3" key="1">
    <citation type="submission" date="2022-11" db="EMBL/GenBank/DDBJ databases">
        <authorList>
            <person name="Somphong A."/>
            <person name="Phongsopitanun W."/>
        </authorList>
    </citation>
    <scope>NUCLEOTIDE SEQUENCE</scope>
    <source>
        <strain evidence="3">Pm04-4</strain>
    </source>
</reference>
<feature type="region of interest" description="Disordered" evidence="1">
    <location>
        <begin position="213"/>
        <end position="273"/>
    </location>
</feature>
<evidence type="ECO:0000313" key="4">
    <source>
        <dbReference type="Proteomes" id="UP001151002"/>
    </source>
</evidence>
<name>A0ABT4AXX0_9ACTN</name>
<dbReference type="RefSeq" id="WP_267562750.1">
    <property type="nucleotide sequence ID" value="NZ_JAPNTZ010000004.1"/>
</dbReference>
<comment type="caution">
    <text evidence="3">The sequence shown here is derived from an EMBL/GenBank/DDBJ whole genome shotgun (WGS) entry which is preliminary data.</text>
</comment>
<gene>
    <name evidence="3" type="ORF">OWR29_11900</name>
</gene>
<feature type="transmembrane region" description="Helical" evidence="2">
    <location>
        <begin position="188"/>
        <end position="208"/>
    </location>
</feature>
<evidence type="ECO:0008006" key="5">
    <source>
        <dbReference type="Google" id="ProtNLM"/>
    </source>
</evidence>
<proteinExistence type="predicted"/>
<keyword evidence="2" id="KW-0812">Transmembrane</keyword>
<accession>A0ABT4AXX0</accession>
<evidence type="ECO:0000256" key="1">
    <source>
        <dbReference type="SAM" id="MobiDB-lite"/>
    </source>
</evidence>
<feature type="transmembrane region" description="Helical" evidence="2">
    <location>
        <begin position="55"/>
        <end position="77"/>
    </location>
</feature>